<dbReference type="OrthoDB" id="272002at2"/>
<dbReference type="AlphaFoldDB" id="A0A1M5PAJ5"/>
<dbReference type="Proteomes" id="UP000242329">
    <property type="component" value="Unassembled WGS sequence"/>
</dbReference>
<dbReference type="PANTHER" id="PTHR43847">
    <property type="entry name" value="BLL3993 PROTEIN"/>
    <property type="match status" value="1"/>
</dbReference>
<dbReference type="PANTHER" id="PTHR43847:SF1">
    <property type="entry name" value="BLL3993 PROTEIN"/>
    <property type="match status" value="1"/>
</dbReference>
<evidence type="ECO:0000313" key="6">
    <source>
        <dbReference type="EMBL" id="SHG98705.1"/>
    </source>
</evidence>
<keyword evidence="3 5" id="KW-1133">Transmembrane helix</keyword>
<dbReference type="InterPro" id="IPR052527">
    <property type="entry name" value="Metal_cation-efflux_comp"/>
</dbReference>
<reference evidence="7" key="1">
    <citation type="submission" date="2016-11" db="EMBL/GenBank/DDBJ databases">
        <authorList>
            <person name="Varghese N."/>
            <person name="Submissions S."/>
        </authorList>
    </citation>
    <scope>NUCLEOTIDE SEQUENCE [LARGE SCALE GENOMIC DNA]</scope>
    <source>
        <strain evidence="7">DSM 11003</strain>
    </source>
</reference>
<accession>A0A1M5PAJ5</accession>
<feature type="transmembrane region" description="Helical" evidence="5">
    <location>
        <begin position="9"/>
        <end position="28"/>
    </location>
</feature>
<evidence type="ECO:0000256" key="1">
    <source>
        <dbReference type="ARBA" id="ARBA00004141"/>
    </source>
</evidence>
<keyword evidence="6" id="KW-0489">Methyltransferase</keyword>
<dbReference type="InterPro" id="IPR007269">
    <property type="entry name" value="ICMT_MeTrfase"/>
</dbReference>
<dbReference type="GO" id="GO:0016020">
    <property type="term" value="C:membrane"/>
    <property type="evidence" value="ECO:0007669"/>
    <property type="project" value="UniProtKB-SubCell"/>
</dbReference>
<evidence type="ECO:0000256" key="5">
    <source>
        <dbReference type="SAM" id="Phobius"/>
    </source>
</evidence>
<keyword evidence="6" id="KW-0808">Transferase</keyword>
<evidence type="ECO:0000256" key="3">
    <source>
        <dbReference type="ARBA" id="ARBA00022989"/>
    </source>
</evidence>
<gene>
    <name evidence="6" type="ORF">SAMN02745221_01418</name>
</gene>
<dbReference type="GO" id="GO:0004671">
    <property type="term" value="F:protein C-terminal S-isoprenylcysteine carboxyl O-methyltransferase activity"/>
    <property type="evidence" value="ECO:0007669"/>
    <property type="project" value="InterPro"/>
</dbReference>
<organism evidence="6 7">
    <name type="scientific">Thermosyntropha lipolytica DSM 11003</name>
    <dbReference type="NCBI Taxonomy" id="1123382"/>
    <lineage>
        <taxon>Bacteria</taxon>
        <taxon>Bacillati</taxon>
        <taxon>Bacillota</taxon>
        <taxon>Clostridia</taxon>
        <taxon>Eubacteriales</taxon>
        <taxon>Syntrophomonadaceae</taxon>
        <taxon>Thermosyntropha</taxon>
    </lineage>
</organism>
<keyword evidence="2 5" id="KW-0812">Transmembrane</keyword>
<keyword evidence="7" id="KW-1185">Reference proteome</keyword>
<dbReference type="Gene3D" id="1.20.120.1630">
    <property type="match status" value="1"/>
</dbReference>
<evidence type="ECO:0000256" key="4">
    <source>
        <dbReference type="ARBA" id="ARBA00023136"/>
    </source>
</evidence>
<dbReference type="STRING" id="1123382.SAMN02745221_01418"/>
<feature type="transmembrane region" description="Helical" evidence="5">
    <location>
        <begin position="34"/>
        <end position="53"/>
    </location>
</feature>
<evidence type="ECO:0000313" key="7">
    <source>
        <dbReference type="Proteomes" id="UP000242329"/>
    </source>
</evidence>
<proteinExistence type="predicted"/>
<protein>
    <submittedName>
        <fullName evidence="6">Isoprenylcysteine carboxyl methyltransferase (ICMT) family protein</fullName>
    </submittedName>
</protein>
<dbReference type="GO" id="GO:0032259">
    <property type="term" value="P:methylation"/>
    <property type="evidence" value="ECO:0007669"/>
    <property type="project" value="UniProtKB-KW"/>
</dbReference>
<name>A0A1M5PAJ5_9FIRM</name>
<dbReference type="RefSeq" id="WP_073092074.1">
    <property type="nucleotide sequence ID" value="NZ_FQWY01000021.1"/>
</dbReference>
<keyword evidence="4 5" id="KW-0472">Membrane</keyword>
<evidence type="ECO:0000256" key="2">
    <source>
        <dbReference type="ARBA" id="ARBA00022692"/>
    </source>
</evidence>
<comment type="subcellular location">
    <subcellularLocation>
        <location evidence="1">Membrane</location>
        <topology evidence="1">Multi-pass membrane protein</topology>
    </subcellularLocation>
</comment>
<feature type="transmembrane region" description="Helical" evidence="5">
    <location>
        <begin position="106"/>
        <end position="126"/>
    </location>
</feature>
<feature type="transmembrane region" description="Helical" evidence="5">
    <location>
        <begin position="158"/>
        <end position="191"/>
    </location>
</feature>
<sequence length="224" mass="26343">MANTRKRNVFIRIIIAVAIFIYIAIMAYKELSPFDFRVITAFFGLYLLWTVVAESLIYKDPDTYVIEDDDRRSYLYVQLSFLLALFFAAIDFVDLNYTRIKALEPVIIYTGFALFVVSCFVRWWGFNSIGKYFNPRVAIYEDHKLITDGAYKKIRHPLYLGTLLSIISIPLVFNSWGSLVLIILLTLPALVYRIKVEEELLIKHFGDEYREYMKRTKRMIPGIW</sequence>
<dbReference type="Pfam" id="PF04140">
    <property type="entry name" value="ICMT"/>
    <property type="match status" value="1"/>
</dbReference>
<feature type="transmembrane region" description="Helical" evidence="5">
    <location>
        <begin position="74"/>
        <end position="94"/>
    </location>
</feature>
<dbReference type="EMBL" id="FQWY01000021">
    <property type="protein sequence ID" value="SHG98705.1"/>
    <property type="molecule type" value="Genomic_DNA"/>
</dbReference>